<organism evidence="2">
    <name type="scientific">Darwinula stevensoni</name>
    <dbReference type="NCBI Taxonomy" id="69355"/>
    <lineage>
        <taxon>Eukaryota</taxon>
        <taxon>Metazoa</taxon>
        <taxon>Ecdysozoa</taxon>
        <taxon>Arthropoda</taxon>
        <taxon>Crustacea</taxon>
        <taxon>Oligostraca</taxon>
        <taxon>Ostracoda</taxon>
        <taxon>Podocopa</taxon>
        <taxon>Podocopida</taxon>
        <taxon>Darwinulocopina</taxon>
        <taxon>Darwinuloidea</taxon>
        <taxon>Darwinulidae</taxon>
        <taxon>Darwinula</taxon>
    </lineage>
</organism>
<keyword evidence="3" id="KW-1185">Reference proteome</keyword>
<proteinExistence type="predicted"/>
<feature type="signal peptide" evidence="1">
    <location>
        <begin position="1"/>
        <end position="17"/>
    </location>
</feature>
<sequence>MIRLFVLVLSLFGCALAQGRLACHSLFLAHFPDKVSTQTAAMSVTWGLNPFDPGVFDAMPLRSSDAEAEGWRRVDEAELCDGGQFRGIRYALDGDLAAILIFDQNGIIAGYQTAITVEESTANGNTFPFGEKSIFRQDVIDDVDVYALTAYFIDPGRICEGRTDEEFETEGTGTGLYLQIGEDPTDPDQGHWLQNLFEEDMPNNPEWVFGACFFSMGNHYWLNIASDMDCDDFFPVFLLFNNGKLTAFGWGIHGYYESPRFEHPPSFSLGMFLDPVPNCLVEVTDTIGVSTMHIYFNSDPLDLLC</sequence>
<evidence type="ECO:0000313" key="3">
    <source>
        <dbReference type="Proteomes" id="UP000677054"/>
    </source>
</evidence>
<name>A0A7R9FPM7_9CRUS</name>
<keyword evidence="1" id="KW-0732">Signal</keyword>
<evidence type="ECO:0000313" key="2">
    <source>
        <dbReference type="EMBL" id="CAD7250195.1"/>
    </source>
</evidence>
<reference evidence="2" key="1">
    <citation type="submission" date="2020-11" db="EMBL/GenBank/DDBJ databases">
        <authorList>
            <person name="Tran Van P."/>
        </authorList>
    </citation>
    <scope>NUCLEOTIDE SEQUENCE</scope>
</reference>
<dbReference type="Proteomes" id="UP000677054">
    <property type="component" value="Unassembled WGS sequence"/>
</dbReference>
<feature type="chain" id="PRO_5036210501" evidence="1">
    <location>
        <begin position="18"/>
        <end position="305"/>
    </location>
</feature>
<dbReference type="OrthoDB" id="6377863at2759"/>
<gene>
    <name evidence="2" type="ORF">DSTB1V02_LOCUS9977</name>
</gene>
<accession>A0A7R9FPM7</accession>
<dbReference type="AlphaFoldDB" id="A0A7R9FPM7"/>
<protein>
    <submittedName>
        <fullName evidence="2">Uncharacterized protein</fullName>
    </submittedName>
</protein>
<evidence type="ECO:0000256" key="1">
    <source>
        <dbReference type="SAM" id="SignalP"/>
    </source>
</evidence>
<dbReference type="EMBL" id="LR902225">
    <property type="protein sequence ID" value="CAD7250195.1"/>
    <property type="molecule type" value="Genomic_DNA"/>
</dbReference>
<dbReference type="EMBL" id="CAJPEV010002708">
    <property type="protein sequence ID" value="CAG0897811.1"/>
    <property type="molecule type" value="Genomic_DNA"/>
</dbReference>